<dbReference type="PANTHER" id="PTHR42792:SF2">
    <property type="entry name" value="FLAGELLIN"/>
    <property type="match status" value="1"/>
</dbReference>
<keyword evidence="3 4" id="KW-0975">Bacterial flagellum</keyword>
<name>A0A1K1N8J4_SELRU</name>
<accession>A0A1K1N8J4</accession>
<dbReference type="AlphaFoldDB" id="A0A1K1N8J4"/>
<comment type="similarity">
    <text evidence="1 4">Belongs to the bacterial flagellin family.</text>
</comment>
<feature type="domain" description="Flagellin C-terminal" evidence="6">
    <location>
        <begin position="400"/>
        <end position="484"/>
    </location>
</feature>
<evidence type="ECO:0000256" key="1">
    <source>
        <dbReference type="ARBA" id="ARBA00005709"/>
    </source>
</evidence>
<dbReference type="Gene3D" id="1.20.1330.10">
    <property type="entry name" value="f41 fragment of flagellin, N-terminal domain"/>
    <property type="match status" value="2"/>
</dbReference>
<reference evidence="8" key="1">
    <citation type="submission" date="2016-11" db="EMBL/GenBank/DDBJ databases">
        <authorList>
            <person name="Varghese N."/>
            <person name="Submissions S."/>
        </authorList>
    </citation>
    <scope>NUCLEOTIDE SEQUENCE [LARGE SCALE GENOMIC DNA]</scope>
    <source>
        <strain evidence="8">C3</strain>
    </source>
</reference>
<protein>
    <recommendedName>
        <fullName evidence="2 4">Flagellin</fullName>
    </recommendedName>
</protein>
<evidence type="ECO:0000256" key="3">
    <source>
        <dbReference type="ARBA" id="ARBA00023143"/>
    </source>
</evidence>
<proteinExistence type="inferred from homology"/>
<dbReference type="InterPro" id="IPR001029">
    <property type="entry name" value="Flagellin_N"/>
</dbReference>
<feature type="domain" description="Flagellin N-terminal" evidence="5">
    <location>
        <begin position="5"/>
        <end position="140"/>
    </location>
</feature>
<dbReference type="GO" id="GO:0009288">
    <property type="term" value="C:bacterial-type flagellum"/>
    <property type="evidence" value="ECO:0007669"/>
    <property type="project" value="UniProtKB-SubCell"/>
</dbReference>
<sequence>MAMTIKNNMPAKRTLNELDRNAKAMSKDLSKVSSGLKIRNAEDDASGYAISERMDVQINSLDQANQNAQNGGALLKTAEGAMQSTVDALRTLKEKAIDSANDTNTNEDRAIMQKEFDQIIDQVDDNALTTYNGKLLIDGSHNDGITDVATHMTNQNLAEDTTGETSLLDLKNRNGEPLLMQSSDTITVSWVQNGKTSTVTVPMMHETYKYNPQYIYAPWSEKQFIEGNSAYTINELVNLVGGEWKNLSVANGDVLGPDEHDGDLIIRSNLVELVENDDSSYIGQNGFGVDVHTADSTAGITFKAKTAGIEGQIAGITISINDSQGIPRKDVNKALEFTTTIFAENASPDNAITLQVGTKANQAVKAGFSDMRAEALGLKTPPPVETLSIATQRDANAAINVLDNALQRVLDQQTKTGSIHNRLEYTSANLTNSSENTQAAKSTIADADMAAQMASYTKNNILLQASQSMLAQANQNSSSVLSLLQ</sequence>
<dbReference type="EMBL" id="FPJA01000005">
    <property type="protein sequence ID" value="SFW31628.1"/>
    <property type="molecule type" value="Genomic_DNA"/>
</dbReference>
<dbReference type="PRINTS" id="PR00207">
    <property type="entry name" value="FLAGELLIN"/>
</dbReference>
<evidence type="ECO:0000259" key="5">
    <source>
        <dbReference type="Pfam" id="PF00669"/>
    </source>
</evidence>
<organism evidence="7 8">
    <name type="scientific">Selenomonas ruminantium</name>
    <dbReference type="NCBI Taxonomy" id="971"/>
    <lineage>
        <taxon>Bacteria</taxon>
        <taxon>Bacillati</taxon>
        <taxon>Bacillota</taxon>
        <taxon>Negativicutes</taxon>
        <taxon>Selenomonadales</taxon>
        <taxon>Selenomonadaceae</taxon>
        <taxon>Selenomonas</taxon>
    </lineage>
</organism>
<evidence type="ECO:0000313" key="8">
    <source>
        <dbReference type="Proteomes" id="UP000182958"/>
    </source>
</evidence>
<gene>
    <name evidence="7" type="ORF">SAMN02910323_1256</name>
</gene>
<evidence type="ECO:0000256" key="4">
    <source>
        <dbReference type="RuleBase" id="RU362073"/>
    </source>
</evidence>
<dbReference type="GO" id="GO:0005576">
    <property type="term" value="C:extracellular region"/>
    <property type="evidence" value="ECO:0007669"/>
    <property type="project" value="UniProtKB-SubCell"/>
</dbReference>
<evidence type="ECO:0000256" key="2">
    <source>
        <dbReference type="ARBA" id="ARBA00020110"/>
    </source>
</evidence>
<comment type="subcellular location">
    <subcellularLocation>
        <location evidence="4">Secreted</location>
    </subcellularLocation>
    <subcellularLocation>
        <location evidence="4">Bacterial flagellum</location>
    </subcellularLocation>
</comment>
<dbReference type="Pfam" id="PF00669">
    <property type="entry name" value="Flagellin_N"/>
    <property type="match status" value="1"/>
</dbReference>
<comment type="function">
    <text evidence="4">Flagellin is the subunit protein which polymerizes to form the filaments of bacterial flagella.</text>
</comment>
<dbReference type="PANTHER" id="PTHR42792">
    <property type="entry name" value="FLAGELLIN"/>
    <property type="match status" value="1"/>
</dbReference>
<dbReference type="RefSeq" id="WP_072305931.1">
    <property type="nucleotide sequence ID" value="NZ_FPJA01000005.1"/>
</dbReference>
<dbReference type="Pfam" id="PF00700">
    <property type="entry name" value="Flagellin_C"/>
    <property type="match status" value="1"/>
</dbReference>
<evidence type="ECO:0000313" key="7">
    <source>
        <dbReference type="EMBL" id="SFW31628.1"/>
    </source>
</evidence>
<dbReference type="GO" id="GO:0005198">
    <property type="term" value="F:structural molecule activity"/>
    <property type="evidence" value="ECO:0007669"/>
    <property type="project" value="UniProtKB-UniRule"/>
</dbReference>
<dbReference type="SUPFAM" id="SSF64518">
    <property type="entry name" value="Phase 1 flagellin"/>
    <property type="match status" value="1"/>
</dbReference>
<evidence type="ECO:0000259" key="6">
    <source>
        <dbReference type="Pfam" id="PF00700"/>
    </source>
</evidence>
<dbReference type="InterPro" id="IPR001492">
    <property type="entry name" value="Flagellin"/>
</dbReference>
<dbReference type="InterPro" id="IPR046358">
    <property type="entry name" value="Flagellin_C"/>
</dbReference>
<keyword evidence="7" id="KW-0966">Cell projection</keyword>
<keyword evidence="8" id="KW-1185">Reference proteome</keyword>
<dbReference type="Proteomes" id="UP000182958">
    <property type="component" value="Unassembled WGS sequence"/>
</dbReference>
<keyword evidence="4" id="KW-0964">Secreted</keyword>
<dbReference type="Gene3D" id="3.30.70.2120">
    <property type="match status" value="1"/>
</dbReference>
<keyword evidence="7" id="KW-0969">Cilium</keyword>
<keyword evidence="7" id="KW-0282">Flagellum</keyword>